<dbReference type="Proteomes" id="UP000801492">
    <property type="component" value="Unassembled WGS sequence"/>
</dbReference>
<comment type="subcellular location">
    <subcellularLocation>
        <location evidence="1">Membrane</location>
        <topology evidence="1">Multi-pass membrane protein</topology>
    </subcellularLocation>
</comment>
<evidence type="ECO:0000313" key="12">
    <source>
        <dbReference type="Proteomes" id="UP000801492"/>
    </source>
</evidence>
<dbReference type="FunFam" id="3.40.50.300:FF:000298">
    <property type="entry name" value="ATP-binding cassette sub-family A member 12"/>
    <property type="match status" value="1"/>
</dbReference>
<reference evidence="11" key="1">
    <citation type="submission" date="2019-08" db="EMBL/GenBank/DDBJ databases">
        <title>The genome of the North American firefly Photinus pyralis.</title>
        <authorList>
            <consortium name="Photinus pyralis genome working group"/>
            <person name="Fallon T.R."/>
            <person name="Sander Lower S.E."/>
            <person name="Weng J.-K."/>
        </authorList>
    </citation>
    <scope>NUCLEOTIDE SEQUENCE</scope>
    <source>
        <strain evidence="11">TRF0915ILg1</strain>
        <tissue evidence="11">Whole body</tissue>
    </source>
</reference>
<name>A0A8K0D9H7_IGNLU</name>
<evidence type="ECO:0000256" key="5">
    <source>
        <dbReference type="ARBA" id="ARBA00022741"/>
    </source>
</evidence>
<evidence type="ECO:0000256" key="4">
    <source>
        <dbReference type="ARBA" id="ARBA00022737"/>
    </source>
</evidence>
<proteinExistence type="predicted"/>
<dbReference type="InterPro" id="IPR003439">
    <property type="entry name" value="ABC_transporter-like_ATP-bd"/>
</dbReference>
<evidence type="ECO:0000259" key="10">
    <source>
        <dbReference type="PROSITE" id="PS50893"/>
    </source>
</evidence>
<keyword evidence="4" id="KW-0677">Repeat</keyword>
<feature type="transmembrane region" description="Helical" evidence="9">
    <location>
        <begin position="20"/>
        <end position="41"/>
    </location>
</feature>
<keyword evidence="5" id="KW-0547">Nucleotide-binding</keyword>
<evidence type="ECO:0000256" key="7">
    <source>
        <dbReference type="ARBA" id="ARBA00022989"/>
    </source>
</evidence>
<dbReference type="PANTHER" id="PTHR19229">
    <property type="entry name" value="ATP-BINDING CASSETTE TRANSPORTER SUBFAMILY A ABCA"/>
    <property type="match status" value="1"/>
</dbReference>
<evidence type="ECO:0000256" key="2">
    <source>
        <dbReference type="ARBA" id="ARBA00022448"/>
    </source>
</evidence>
<dbReference type="Pfam" id="PF00005">
    <property type="entry name" value="ABC_tran"/>
    <property type="match status" value="1"/>
</dbReference>
<organism evidence="11 12">
    <name type="scientific">Ignelater luminosus</name>
    <name type="common">Cucubano</name>
    <name type="synonym">Pyrophorus luminosus</name>
    <dbReference type="NCBI Taxonomy" id="2038154"/>
    <lineage>
        <taxon>Eukaryota</taxon>
        <taxon>Metazoa</taxon>
        <taxon>Ecdysozoa</taxon>
        <taxon>Arthropoda</taxon>
        <taxon>Hexapoda</taxon>
        <taxon>Insecta</taxon>
        <taxon>Pterygota</taxon>
        <taxon>Neoptera</taxon>
        <taxon>Endopterygota</taxon>
        <taxon>Coleoptera</taxon>
        <taxon>Polyphaga</taxon>
        <taxon>Elateriformia</taxon>
        <taxon>Elateroidea</taxon>
        <taxon>Elateridae</taxon>
        <taxon>Agrypninae</taxon>
        <taxon>Pyrophorini</taxon>
        <taxon>Ignelater</taxon>
    </lineage>
</organism>
<keyword evidence="2" id="KW-0813">Transport</keyword>
<keyword evidence="7 9" id="KW-1133">Transmembrane helix</keyword>
<evidence type="ECO:0000313" key="11">
    <source>
        <dbReference type="EMBL" id="KAF2899507.1"/>
    </source>
</evidence>
<protein>
    <recommendedName>
        <fullName evidence="10">ABC transporter domain-containing protein</fullName>
    </recommendedName>
</protein>
<dbReference type="GO" id="GO:0140359">
    <property type="term" value="F:ABC-type transporter activity"/>
    <property type="evidence" value="ECO:0007669"/>
    <property type="project" value="InterPro"/>
</dbReference>
<dbReference type="InterPro" id="IPR026082">
    <property type="entry name" value="ABCA"/>
</dbReference>
<dbReference type="SMART" id="SM00382">
    <property type="entry name" value="AAA"/>
    <property type="match status" value="1"/>
</dbReference>
<feature type="transmembrane region" description="Helical" evidence="9">
    <location>
        <begin position="105"/>
        <end position="128"/>
    </location>
</feature>
<keyword evidence="3 9" id="KW-0812">Transmembrane</keyword>
<evidence type="ECO:0000256" key="1">
    <source>
        <dbReference type="ARBA" id="ARBA00004141"/>
    </source>
</evidence>
<dbReference type="GO" id="GO:0016887">
    <property type="term" value="F:ATP hydrolysis activity"/>
    <property type="evidence" value="ECO:0007669"/>
    <property type="project" value="InterPro"/>
</dbReference>
<dbReference type="CDD" id="cd03263">
    <property type="entry name" value="ABC_subfamily_A"/>
    <property type="match status" value="1"/>
</dbReference>
<feature type="transmembrane region" description="Helical" evidence="9">
    <location>
        <begin position="210"/>
        <end position="231"/>
    </location>
</feature>
<evidence type="ECO:0000256" key="8">
    <source>
        <dbReference type="ARBA" id="ARBA00023136"/>
    </source>
</evidence>
<evidence type="ECO:0000256" key="9">
    <source>
        <dbReference type="SAM" id="Phobius"/>
    </source>
</evidence>
<feature type="transmembrane region" description="Helical" evidence="9">
    <location>
        <begin position="135"/>
        <end position="152"/>
    </location>
</feature>
<dbReference type="SUPFAM" id="SSF52540">
    <property type="entry name" value="P-loop containing nucleoside triphosphate hydrolases"/>
    <property type="match status" value="1"/>
</dbReference>
<dbReference type="InterPro" id="IPR003593">
    <property type="entry name" value="AAA+_ATPase"/>
</dbReference>
<dbReference type="PANTHER" id="PTHR19229:SF250">
    <property type="entry name" value="ABC TRANSPORTER DOMAIN-CONTAINING PROTEIN-RELATED"/>
    <property type="match status" value="1"/>
</dbReference>
<accession>A0A8K0D9H7</accession>
<gene>
    <name evidence="11" type="ORF">ILUMI_06665</name>
</gene>
<keyword evidence="8 9" id="KW-0472">Membrane</keyword>
<dbReference type="PROSITE" id="PS00211">
    <property type="entry name" value="ABC_TRANSPORTER_1"/>
    <property type="match status" value="1"/>
</dbReference>
<dbReference type="GO" id="GO:0016020">
    <property type="term" value="C:membrane"/>
    <property type="evidence" value="ECO:0007669"/>
    <property type="project" value="UniProtKB-SubCell"/>
</dbReference>
<dbReference type="InterPro" id="IPR027417">
    <property type="entry name" value="P-loop_NTPase"/>
</dbReference>
<dbReference type="GO" id="GO:0005319">
    <property type="term" value="F:lipid transporter activity"/>
    <property type="evidence" value="ECO:0007669"/>
    <property type="project" value="TreeGrafter"/>
</dbReference>
<evidence type="ECO:0000256" key="6">
    <source>
        <dbReference type="ARBA" id="ARBA00022840"/>
    </source>
</evidence>
<dbReference type="InterPro" id="IPR013525">
    <property type="entry name" value="ABC2_TM"/>
</dbReference>
<feature type="domain" description="ABC transporter" evidence="10">
    <location>
        <begin position="285"/>
        <end position="515"/>
    </location>
</feature>
<dbReference type="InterPro" id="IPR017871">
    <property type="entry name" value="ABC_transporter-like_CS"/>
</dbReference>
<comment type="caution">
    <text evidence="11">The sequence shown here is derived from an EMBL/GenBank/DDBJ whole genome shotgun (WGS) entry which is preliminary data.</text>
</comment>
<dbReference type="EMBL" id="VTPC01002776">
    <property type="protein sequence ID" value="KAF2899507.1"/>
    <property type="molecule type" value="Genomic_DNA"/>
</dbReference>
<dbReference type="PROSITE" id="PS50893">
    <property type="entry name" value="ABC_TRANSPORTER_2"/>
    <property type="match status" value="1"/>
</dbReference>
<dbReference type="Pfam" id="PF12698">
    <property type="entry name" value="ABC2_membrane_3"/>
    <property type="match status" value="1"/>
</dbReference>
<feature type="transmembrane region" description="Helical" evidence="9">
    <location>
        <begin position="61"/>
        <end position="85"/>
    </location>
</feature>
<dbReference type="Gene3D" id="3.40.50.300">
    <property type="entry name" value="P-loop containing nucleotide triphosphate hydrolases"/>
    <property type="match status" value="1"/>
</dbReference>
<dbReference type="GO" id="GO:0005524">
    <property type="term" value="F:ATP binding"/>
    <property type="evidence" value="ECO:0007669"/>
    <property type="project" value="UniProtKB-KW"/>
</dbReference>
<keyword evidence="12" id="KW-1185">Reference proteome</keyword>
<sequence length="554" mass="62883">MQRFDYPKWTEDLLLQAMESFVGLVIMLSFVYTCISTVKVITAEKEKQLKEAMKIMGLPGWLHWTAWFIKTFTFLLLSITVMVILLKAKWYPGTDHTVFTNSNPFIIFIFLLLFICATITFCFAVSVFFSKANTAATMAGLAWFLSYFPYSLMQQRYDDMSLAEKLLASLCSNTAMAYGFKLIITFEGIDEGVQWHNIWKTTTPDDNLKLGYLMIMLAVDALLYLLIAIYVEAIFPGEYGVPQPWYFPFTYSYWCGKPVESLNIEEEPIENEFYEKEPTHLQTGIKISHLRKEFSKKKVAVHDLSLNMYKDQITVLLGHNGAGKTTTMSMLTGMFPPSSGTAIIGGYDVRTEIVGVRESLGLCPQHNILFDELTVKEHLYFYSRLKGLTRQESQFEIDKYIELLELIPKADSPSSTLSGGMKRKLSVAVALCGGSSVVMCDEPTAGMDPAARRALWDLLQSQKKGRTILLTTHFMDEADLLGDRIAIMSGGRLQCCGSSFFLKKKYGAGYHLIMDKSKDCSVEKVTSLLQKYIPEIEVNLVVFRNYHYISFDIQ</sequence>
<evidence type="ECO:0000256" key="3">
    <source>
        <dbReference type="ARBA" id="ARBA00022692"/>
    </source>
</evidence>
<dbReference type="AlphaFoldDB" id="A0A8K0D9H7"/>
<dbReference type="OrthoDB" id="6512918at2759"/>
<keyword evidence="6" id="KW-0067">ATP-binding</keyword>